<sequence length="242" mass="24666">MAPSLGAPLFSGADADLYAVGADRVLRRSRSGADTVGTAEVMRHVRAAGFPAPRVHAATDGDLTMELLRGPTLLQSILGGRTSLAGSARILVALHDALHAVPPPAPDEPAYAALTAPSFAALDAPAAGSPCVVHLDLHPANVVLTADGPAVLHWTNARLGPAGLDLAVTAVVLAEVAADEDDELAPGARVLLDAFLHLADPVLLRHLDAAARTRAADPGLDPSEVALVPAAVALVAREARRS</sequence>
<keyword evidence="3" id="KW-1185">Reference proteome</keyword>
<reference evidence="2 3" key="1">
    <citation type="submission" date="2014-05" db="EMBL/GenBank/DDBJ databases">
        <title>Cellulosimicrobium funkei U11 genome.</title>
        <authorList>
            <person name="Hu C."/>
            <person name="Gong Y."/>
            <person name="Wan W."/>
            <person name="Jiang M."/>
        </authorList>
    </citation>
    <scope>NUCLEOTIDE SEQUENCE [LARGE SCALE GENOMIC DNA]</scope>
    <source>
        <strain evidence="2 3">U11</strain>
    </source>
</reference>
<protein>
    <recommendedName>
        <fullName evidence="1">Aminoglycoside phosphotransferase domain-containing protein</fullName>
    </recommendedName>
</protein>
<evidence type="ECO:0000313" key="3">
    <source>
        <dbReference type="Proteomes" id="UP000035265"/>
    </source>
</evidence>
<gene>
    <name evidence="2" type="ORF">FB00_19180</name>
</gene>
<dbReference type="SUPFAM" id="SSF56112">
    <property type="entry name" value="Protein kinase-like (PK-like)"/>
    <property type="match status" value="1"/>
</dbReference>
<dbReference type="EMBL" id="JNBQ01000044">
    <property type="protein sequence ID" value="KLN33163.1"/>
    <property type="molecule type" value="Genomic_DNA"/>
</dbReference>
<dbReference type="Gene3D" id="3.90.1200.10">
    <property type="match status" value="1"/>
</dbReference>
<organism evidence="2 3">
    <name type="scientific">Cellulosimicrobium funkei</name>
    <dbReference type="NCBI Taxonomy" id="264251"/>
    <lineage>
        <taxon>Bacteria</taxon>
        <taxon>Bacillati</taxon>
        <taxon>Actinomycetota</taxon>
        <taxon>Actinomycetes</taxon>
        <taxon>Micrococcales</taxon>
        <taxon>Promicromonosporaceae</taxon>
        <taxon>Cellulosimicrobium</taxon>
    </lineage>
</organism>
<evidence type="ECO:0000259" key="1">
    <source>
        <dbReference type="Pfam" id="PF01636"/>
    </source>
</evidence>
<dbReference type="Proteomes" id="UP000035265">
    <property type="component" value="Unassembled WGS sequence"/>
</dbReference>
<proteinExistence type="predicted"/>
<comment type="caution">
    <text evidence="2">The sequence shown here is derived from an EMBL/GenBank/DDBJ whole genome shotgun (WGS) entry which is preliminary data.</text>
</comment>
<dbReference type="InterPro" id="IPR011009">
    <property type="entry name" value="Kinase-like_dom_sf"/>
</dbReference>
<dbReference type="Pfam" id="PF01636">
    <property type="entry name" value="APH"/>
    <property type="match status" value="1"/>
</dbReference>
<accession>A0A0H2KIZ5</accession>
<dbReference type="InterPro" id="IPR002575">
    <property type="entry name" value="Aminoglycoside_PTrfase"/>
</dbReference>
<dbReference type="PATRIC" id="fig|264251.5.peg.3888"/>
<dbReference type="RefSeq" id="WP_047234442.1">
    <property type="nucleotide sequence ID" value="NZ_JNBQ01000044.1"/>
</dbReference>
<feature type="domain" description="Aminoglycoside phosphotransferase" evidence="1">
    <location>
        <begin position="108"/>
        <end position="174"/>
    </location>
</feature>
<evidence type="ECO:0000313" key="2">
    <source>
        <dbReference type="EMBL" id="KLN33163.1"/>
    </source>
</evidence>
<name>A0A0H2KIZ5_9MICO</name>
<dbReference type="AlphaFoldDB" id="A0A0H2KIZ5"/>
<dbReference type="STRING" id="264251.FB00_19180"/>